<evidence type="ECO:0000313" key="3">
    <source>
        <dbReference type="Proteomes" id="UP000504603"/>
    </source>
</evidence>
<reference evidence="4" key="1">
    <citation type="submission" date="2025-08" db="UniProtKB">
        <authorList>
            <consortium name="RefSeq"/>
        </authorList>
    </citation>
    <scope>IDENTIFICATION</scope>
    <source>
        <strain evidence="4">OHB3-1</strain>
    </source>
</reference>
<name>A0A6J1C4Y5_MOMCH</name>
<dbReference type="Proteomes" id="UP000504603">
    <property type="component" value="Unplaced"/>
</dbReference>
<protein>
    <submittedName>
        <fullName evidence="4">Uncharacterized protein LOC111007432</fullName>
    </submittedName>
</protein>
<evidence type="ECO:0000256" key="1">
    <source>
        <dbReference type="SAM" id="MobiDB-lite"/>
    </source>
</evidence>
<organism evidence="3 4">
    <name type="scientific">Momordica charantia</name>
    <name type="common">Bitter gourd</name>
    <name type="synonym">Balsam pear</name>
    <dbReference type="NCBI Taxonomy" id="3673"/>
    <lineage>
        <taxon>Eukaryota</taxon>
        <taxon>Viridiplantae</taxon>
        <taxon>Streptophyta</taxon>
        <taxon>Embryophyta</taxon>
        <taxon>Tracheophyta</taxon>
        <taxon>Spermatophyta</taxon>
        <taxon>Magnoliopsida</taxon>
        <taxon>eudicotyledons</taxon>
        <taxon>Gunneridae</taxon>
        <taxon>Pentapetalae</taxon>
        <taxon>rosids</taxon>
        <taxon>fabids</taxon>
        <taxon>Cucurbitales</taxon>
        <taxon>Cucurbitaceae</taxon>
        <taxon>Momordiceae</taxon>
        <taxon>Momordica</taxon>
    </lineage>
</organism>
<proteinExistence type="predicted"/>
<sequence length="118" mass="12867">MSKLGLIILLLISIDLSLPICHSAETNFTIKPEDLYKQQLKQGRPTKDLEGERKESEETGAGATAGKMMRARGVYGGASDMRRGHSKNDATSLRIKSIPSSFWEVLCVVVVVTATGLF</sequence>
<gene>
    <name evidence="4" type="primary">LOC111007432</name>
</gene>
<feature type="chain" id="PRO_5026695968" evidence="2">
    <location>
        <begin position="24"/>
        <end position="118"/>
    </location>
</feature>
<accession>A0A6J1C4Y5</accession>
<dbReference type="RefSeq" id="XP_022135488.1">
    <property type="nucleotide sequence ID" value="XM_022279796.1"/>
</dbReference>
<feature type="signal peptide" evidence="2">
    <location>
        <begin position="1"/>
        <end position="23"/>
    </location>
</feature>
<dbReference type="GeneID" id="111007432"/>
<keyword evidence="2" id="KW-0732">Signal</keyword>
<feature type="compositionally biased region" description="Basic and acidic residues" evidence="1">
    <location>
        <begin position="45"/>
        <end position="57"/>
    </location>
</feature>
<dbReference type="AlphaFoldDB" id="A0A6J1C4Y5"/>
<keyword evidence="3" id="KW-1185">Reference proteome</keyword>
<evidence type="ECO:0000256" key="2">
    <source>
        <dbReference type="SAM" id="SignalP"/>
    </source>
</evidence>
<dbReference type="KEGG" id="mcha:111007432"/>
<dbReference type="OrthoDB" id="1733910at2759"/>
<evidence type="ECO:0000313" key="4">
    <source>
        <dbReference type="RefSeq" id="XP_022135488.1"/>
    </source>
</evidence>
<feature type="region of interest" description="Disordered" evidence="1">
    <location>
        <begin position="41"/>
        <end position="64"/>
    </location>
</feature>